<dbReference type="InterPro" id="IPR016164">
    <property type="entry name" value="FAD-linked_Oxase-like_C"/>
</dbReference>
<feature type="domain" description="FAD-binding PCMH-type" evidence="6">
    <location>
        <begin position="36"/>
        <end position="207"/>
    </location>
</feature>
<evidence type="ECO:0000256" key="2">
    <source>
        <dbReference type="ARBA" id="ARBA00005466"/>
    </source>
</evidence>
<organism evidence="7 8">
    <name type="scientific">Streptomyces kurssanovii</name>
    <dbReference type="NCBI Taxonomy" id="67312"/>
    <lineage>
        <taxon>Bacteria</taxon>
        <taxon>Bacillati</taxon>
        <taxon>Actinomycetota</taxon>
        <taxon>Actinomycetes</taxon>
        <taxon>Kitasatosporales</taxon>
        <taxon>Streptomycetaceae</taxon>
        <taxon>Streptomyces</taxon>
    </lineage>
</organism>
<dbReference type="InterPro" id="IPR036318">
    <property type="entry name" value="FAD-bd_PCMH-like_sf"/>
</dbReference>
<dbReference type="Pfam" id="PF08031">
    <property type="entry name" value="BBE"/>
    <property type="match status" value="1"/>
</dbReference>
<dbReference type="InterPro" id="IPR050416">
    <property type="entry name" value="FAD-linked_Oxidoreductase"/>
</dbReference>
<comment type="caution">
    <text evidence="7">The sequence shown here is derived from an EMBL/GenBank/DDBJ whole genome shotgun (WGS) entry which is preliminary data.</text>
</comment>
<evidence type="ECO:0000256" key="1">
    <source>
        <dbReference type="ARBA" id="ARBA00001974"/>
    </source>
</evidence>
<proteinExistence type="inferred from homology"/>
<dbReference type="InterPro" id="IPR006094">
    <property type="entry name" value="Oxid_FAD_bind_N"/>
</dbReference>
<dbReference type="RefSeq" id="WP_364592271.1">
    <property type="nucleotide sequence ID" value="NZ_JBFAQK010000013.1"/>
</dbReference>
<dbReference type="SUPFAM" id="SSF56176">
    <property type="entry name" value="FAD-binding/transporter-associated domain-like"/>
    <property type="match status" value="1"/>
</dbReference>
<keyword evidence="3" id="KW-0285">Flavoprotein</keyword>
<protein>
    <submittedName>
        <fullName evidence="7">FAD-binding oxidoreductase</fullName>
    </submittedName>
</protein>
<dbReference type="Proteomes" id="UP001552521">
    <property type="component" value="Unassembled WGS sequence"/>
</dbReference>
<evidence type="ECO:0000256" key="3">
    <source>
        <dbReference type="ARBA" id="ARBA00022630"/>
    </source>
</evidence>
<accession>A0ABV3HSR7</accession>
<dbReference type="InterPro" id="IPR012951">
    <property type="entry name" value="BBE"/>
</dbReference>
<dbReference type="Gene3D" id="3.40.462.20">
    <property type="match status" value="1"/>
</dbReference>
<dbReference type="PROSITE" id="PS51387">
    <property type="entry name" value="FAD_PCMH"/>
    <property type="match status" value="1"/>
</dbReference>
<sequence>MATIDLVDALSDRFSGEVIVPGQPGYDERRRVFNAMADRRPAVIARCADAPDVAAAVGFARDRGLVVAVRCGGHSVAGLGTCDGGVLIDLGGLKSIAVDPEARTATAGGGVLWGEFDAATQAHGLHVPGGRVTTTGLGGFTTGGGYGWTSCAYGLACDNLASVEVVLADGSIVRASEDEHAELFWGVRGGGGNFGVVTEFEFRLHPLGPTVLAGMTMFPVERATEVLRGWRDWADAAPDELSTAFVVLNAPPEPFVPAELRGGPVVAVPALHVGPPGAGAGVMRPLRDLGPAVDLIAPMPYTAFQAMLDPSAPPGFRSYWRGEYLRELGDAAIDTFLTHAVDLAVSGAPLSQAVIFRIGQGVAAVPDGATAFSHRDAAYLFHPISVWSDPGEDERLITANRAFAAAMRPFGTGAAYLNFTPEADRVRDAFGEEKYARLVAIKDAYDPGNLFRLNQNIRPSVPAATAVV</sequence>
<keyword evidence="8" id="KW-1185">Reference proteome</keyword>
<dbReference type="InterPro" id="IPR016167">
    <property type="entry name" value="FAD-bd_PCMH_sub1"/>
</dbReference>
<dbReference type="PANTHER" id="PTHR42973:SF39">
    <property type="entry name" value="FAD-BINDING PCMH-TYPE DOMAIN-CONTAINING PROTEIN"/>
    <property type="match status" value="1"/>
</dbReference>
<dbReference type="InterPro" id="IPR016169">
    <property type="entry name" value="FAD-bd_PCMH_sub2"/>
</dbReference>
<evidence type="ECO:0000313" key="8">
    <source>
        <dbReference type="Proteomes" id="UP001552521"/>
    </source>
</evidence>
<evidence type="ECO:0000256" key="5">
    <source>
        <dbReference type="ARBA" id="ARBA00023002"/>
    </source>
</evidence>
<dbReference type="Pfam" id="PF01565">
    <property type="entry name" value="FAD_binding_4"/>
    <property type="match status" value="1"/>
</dbReference>
<name>A0ABV3HSR7_9ACTN</name>
<evidence type="ECO:0000256" key="4">
    <source>
        <dbReference type="ARBA" id="ARBA00022827"/>
    </source>
</evidence>
<comment type="similarity">
    <text evidence="2">Belongs to the oxygen-dependent FAD-linked oxidoreductase family.</text>
</comment>
<dbReference type="EMBL" id="JBFAQK010000013">
    <property type="protein sequence ID" value="MEV4681621.1"/>
    <property type="molecule type" value="Genomic_DNA"/>
</dbReference>
<gene>
    <name evidence="7" type="ORF">AB0K36_12685</name>
</gene>
<dbReference type="Gene3D" id="3.30.465.10">
    <property type="match status" value="1"/>
</dbReference>
<comment type="cofactor">
    <cofactor evidence="1">
        <name>FAD</name>
        <dbReference type="ChEBI" id="CHEBI:57692"/>
    </cofactor>
</comment>
<evidence type="ECO:0000313" key="7">
    <source>
        <dbReference type="EMBL" id="MEV4681621.1"/>
    </source>
</evidence>
<dbReference type="SUPFAM" id="SSF55103">
    <property type="entry name" value="FAD-linked oxidases, C-terminal domain"/>
    <property type="match status" value="1"/>
</dbReference>
<evidence type="ECO:0000259" key="6">
    <source>
        <dbReference type="PROSITE" id="PS51387"/>
    </source>
</evidence>
<dbReference type="PANTHER" id="PTHR42973">
    <property type="entry name" value="BINDING OXIDOREDUCTASE, PUTATIVE (AFU_ORTHOLOGUE AFUA_1G17690)-RELATED"/>
    <property type="match status" value="1"/>
</dbReference>
<keyword evidence="4" id="KW-0274">FAD</keyword>
<keyword evidence="5" id="KW-0560">Oxidoreductase</keyword>
<dbReference type="InterPro" id="IPR016166">
    <property type="entry name" value="FAD-bd_PCMH"/>
</dbReference>
<reference evidence="7 8" key="1">
    <citation type="submission" date="2024-06" db="EMBL/GenBank/DDBJ databases">
        <title>The Natural Products Discovery Center: Release of the First 8490 Sequenced Strains for Exploring Actinobacteria Biosynthetic Diversity.</title>
        <authorList>
            <person name="Kalkreuter E."/>
            <person name="Kautsar S.A."/>
            <person name="Yang D."/>
            <person name="Bader C.D."/>
            <person name="Teijaro C.N."/>
            <person name="Fluegel L."/>
            <person name="Davis C.M."/>
            <person name="Simpson J.R."/>
            <person name="Lauterbach L."/>
            <person name="Steele A.D."/>
            <person name="Gui C."/>
            <person name="Meng S."/>
            <person name="Li G."/>
            <person name="Viehrig K."/>
            <person name="Ye F."/>
            <person name="Su P."/>
            <person name="Kiefer A.F."/>
            <person name="Nichols A."/>
            <person name="Cepeda A.J."/>
            <person name="Yan W."/>
            <person name="Fan B."/>
            <person name="Jiang Y."/>
            <person name="Adhikari A."/>
            <person name="Zheng C.-J."/>
            <person name="Schuster L."/>
            <person name="Cowan T.M."/>
            <person name="Smanski M.J."/>
            <person name="Chevrette M.G."/>
            <person name="De Carvalho L.P.S."/>
            <person name="Shen B."/>
        </authorList>
    </citation>
    <scope>NUCLEOTIDE SEQUENCE [LARGE SCALE GENOMIC DNA]</scope>
    <source>
        <strain evidence="7 8">NPDC049344</strain>
    </source>
</reference>
<dbReference type="Gene3D" id="3.30.43.10">
    <property type="entry name" value="Uridine Diphospho-n-acetylenolpyruvylglucosamine Reductase, domain 2"/>
    <property type="match status" value="1"/>
</dbReference>